<keyword evidence="4" id="KW-0547">Nucleotide-binding</keyword>
<keyword evidence="7" id="KW-0342">GTP-binding</keyword>
<keyword evidence="2" id="KW-0533">Nickel</keyword>
<sequence length="305" mass="33576">MCTTCGCNGTQAVTVTEMEGQAGERGEARDHVHGHEHTHSHEHSHPHDHEHADGHTHDHEHDHDYPHPHAASEALALNPAETHARAHGTSITLEQDILAKNQLLAERNRGWLAGRSILALNLVSSPGAGKTTLLERTIRDLGETLPLTVIEGDQATLNDAQRIRATGARVVQINTGTGCHLDAEMVSRGLTQLDPALRSVVMIENVGNLVCPALFDLGEQAKVVILSVTEGEDKPVKYPHMFRASSLMLLNKIDLLPHLRFELARCIEYARRVNPAIEILQVSAQTGEGMDAWYDWLRSHSETCR</sequence>
<dbReference type="RefSeq" id="WP_090686165.1">
    <property type="nucleotide sequence ID" value="NZ_CADERL010000011.1"/>
</dbReference>
<evidence type="ECO:0000256" key="4">
    <source>
        <dbReference type="ARBA" id="ARBA00022741"/>
    </source>
</evidence>
<evidence type="ECO:0000256" key="1">
    <source>
        <dbReference type="ARBA" id="ARBA00006211"/>
    </source>
</evidence>
<keyword evidence="6" id="KW-0862">Zinc</keyword>
<dbReference type="CDD" id="cd05390">
    <property type="entry name" value="HypB"/>
    <property type="match status" value="1"/>
</dbReference>
<feature type="region of interest" description="Disordered" evidence="9">
    <location>
        <begin position="19"/>
        <end position="68"/>
    </location>
</feature>
<dbReference type="PANTHER" id="PTHR30134:SF2">
    <property type="entry name" value="HYDROGENASE MATURATION FACTOR HYPB"/>
    <property type="match status" value="1"/>
</dbReference>
<evidence type="ECO:0000256" key="6">
    <source>
        <dbReference type="ARBA" id="ARBA00022833"/>
    </source>
</evidence>
<evidence type="ECO:0000313" key="12">
    <source>
        <dbReference type="Proteomes" id="UP000199706"/>
    </source>
</evidence>
<evidence type="ECO:0000256" key="9">
    <source>
        <dbReference type="SAM" id="MobiDB-lite"/>
    </source>
</evidence>
<dbReference type="Pfam" id="PF02492">
    <property type="entry name" value="cobW"/>
    <property type="match status" value="1"/>
</dbReference>
<dbReference type="Gene3D" id="3.40.50.300">
    <property type="entry name" value="P-loop containing nucleotide triphosphate hydrolases"/>
    <property type="match status" value="1"/>
</dbReference>
<name>A0A1G8B1K9_9BURK</name>
<dbReference type="PANTHER" id="PTHR30134">
    <property type="entry name" value="HYDROGENASE PROTEIN ASSEMBLY PROTEIN, NICKEL CHAPERONE"/>
    <property type="match status" value="1"/>
</dbReference>
<dbReference type="GO" id="GO:0051604">
    <property type="term" value="P:protein maturation"/>
    <property type="evidence" value="ECO:0007669"/>
    <property type="project" value="InterPro"/>
</dbReference>
<dbReference type="OrthoDB" id="9802035at2"/>
<organism evidence="11 12">
    <name type="scientific">Paraburkholderia phenazinium</name>
    <dbReference type="NCBI Taxonomy" id="60549"/>
    <lineage>
        <taxon>Bacteria</taxon>
        <taxon>Pseudomonadati</taxon>
        <taxon>Pseudomonadota</taxon>
        <taxon>Betaproteobacteria</taxon>
        <taxon>Burkholderiales</taxon>
        <taxon>Burkholderiaceae</taxon>
        <taxon>Paraburkholderia</taxon>
    </lineage>
</organism>
<dbReference type="GO" id="GO:0003924">
    <property type="term" value="F:GTPase activity"/>
    <property type="evidence" value="ECO:0007669"/>
    <property type="project" value="InterPro"/>
</dbReference>
<keyword evidence="5" id="KW-0378">Hydrolase</keyword>
<proteinExistence type="inferred from homology"/>
<evidence type="ECO:0000256" key="8">
    <source>
        <dbReference type="ARBA" id="ARBA00035238"/>
    </source>
</evidence>
<dbReference type="EMBL" id="FNCJ01000008">
    <property type="protein sequence ID" value="SDH27077.1"/>
    <property type="molecule type" value="Genomic_DNA"/>
</dbReference>
<dbReference type="GO" id="GO:0005525">
    <property type="term" value="F:GTP binding"/>
    <property type="evidence" value="ECO:0007669"/>
    <property type="project" value="UniProtKB-KW"/>
</dbReference>
<evidence type="ECO:0000256" key="2">
    <source>
        <dbReference type="ARBA" id="ARBA00022596"/>
    </source>
</evidence>
<dbReference type="InterPro" id="IPR003495">
    <property type="entry name" value="CobW/HypB/UreG_nucleotide-bd"/>
</dbReference>
<gene>
    <name evidence="11" type="ORF">SAMN05216466_108187</name>
</gene>
<reference evidence="11 12" key="1">
    <citation type="submission" date="2016-10" db="EMBL/GenBank/DDBJ databases">
        <authorList>
            <person name="de Groot N.N."/>
        </authorList>
    </citation>
    <scope>NUCLEOTIDE SEQUENCE [LARGE SCALE GENOMIC DNA]</scope>
    <source>
        <strain evidence="11 12">LMG 2247</strain>
    </source>
</reference>
<comment type="similarity">
    <text evidence="1">Belongs to the SIMIBI class G3E GTPase family. HypB/HupM subfamily.</text>
</comment>
<feature type="domain" description="CobW/HypB/UreG nucleotide-binding" evidence="10">
    <location>
        <begin position="121"/>
        <end position="280"/>
    </location>
</feature>
<dbReference type="AlphaFoldDB" id="A0A1G8B1K9"/>
<feature type="compositionally biased region" description="Basic and acidic residues" evidence="9">
    <location>
        <begin position="22"/>
        <end position="67"/>
    </location>
</feature>
<protein>
    <recommendedName>
        <fullName evidence="8">Hydrogenase maturation factor HypB</fullName>
    </recommendedName>
</protein>
<dbReference type="InterPro" id="IPR004392">
    <property type="entry name" value="Hyd_mat_HypB"/>
</dbReference>
<evidence type="ECO:0000313" key="11">
    <source>
        <dbReference type="EMBL" id="SDH27077.1"/>
    </source>
</evidence>
<keyword evidence="3" id="KW-0479">Metal-binding</keyword>
<dbReference type="GO" id="GO:0008270">
    <property type="term" value="F:zinc ion binding"/>
    <property type="evidence" value="ECO:0007669"/>
    <property type="project" value="TreeGrafter"/>
</dbReference>
<dbReference type="NCBIfam" id="TIGR00073">
    <property type="entry name" value="hypB"/>
    <property type="match status" value="1"/>
</dbReference>
<dbReference type="InterPro" id="IPR027417">
    <property type="entry name" value="P-loop_NTPase"/>
</dbReference>
<evidence type="ECO:0000256" key="7">
    <source>
        <dbReference type="ARBA" id="ARBA00023134"/>
    </source>
</evidence>
<dbReference type="SUPFAM" id="SSF52540">
    <property type="entry name" value="P-loop containing nucleoside triphosphate hydrolases"/>
    <property type="match status" value="1"/>
</dbReference>
<accession>A0A1G8B1K9</accession>
<evidence type="ECO:0000256" key="5">
    <source>
        <dbReference type="ARBA" id="ARBA00022801"/>
    </source>
</evidence>
<evidence type="ECO:0000259" key="10">
    <source>
        <dbReference type="Pfam" id="PF02492"/>
    </source>
</evidence>
<evidence type="ECO:0000256" key="3">
    <source>
        <dbReference type="ARBA" id="ARBA00022723"/>
    </source>
</evidence>
<dbReference type="GO" id="GO:0016151">
    <property type="term" value="F:nickel cation binding"/>
    <property type="evidence" value="ECO:0007669"/>
    <property type="project" value="InterPro"/>
</dbReference>
<dbReference type="Proteomes" id="UP000199706">
    <property type="component" value="Unassembled WGS sequence"/>
</dbReference>